<name>X1V4X2_9ZZZZ</name>
<gene>
    <name evidence="7" type="ORF">S12H4_56232</name>
</gene>
<dbReference type="InterPro" id="IPR003171">
    <property type="entry name" value="Mehydrof_redctse-like"/>
</dbReference>
<organism evidence="7">
    <name type="scientific">marine sediment metagenome</name>
    <dbReference type="NCBI Taxonomy" id="412755"/>
    <lineage>
        <taxon>unclassified sequences</taxon>
        <taxon>metagenomes</taxon>
        <taxon>ecological metagenomes</taxon>
    </lineage>
</organism>
<dbReference type="Gene3D" id="3.20.20.220">
    <property type="match status" value="1"/>
</dbReference>
<evidence type="ECO:0000256" key="5">
    <source>
        <dbReference type="ARBA" id="ARBA00022827"/>
    </source>
</evidence>
<dbReference type="SUPFAM" id="SSF51730">
    <property type="entry name" value="FAD-linked oxidoreductase"/>
    <property type="match status" value="1"/>
</dbReference>
<dbReference type="AlphaFoldDB" id="X1V4X2"/>
<dbReference type="GO" id="GO:0005829">
    <property type="term" value="C:cytosol"/>
    <property type="evidence" value="ECO:0007669"/>
    <property type="project" value="TreeGrafter"/>
</dbReference>
<evidence type="ECO:0000256" key="3">
    <source>
        <dbReference type="ARBA" id="ARBA00006743"/>
    </source>
</evidence>
<dbReference type="PANTHER" id="PTHR45754:SF3">
    <property type="entry name" value="METHYLENETETRAHYDROFOLATE REDUCTASE (NADPH)"/>
    <property type="match status" value="1"/>
</dbReference>
<keyword evidence="5" id="KW-0274">FAD</keyword>
<keyword evidence="6" id="KW-0560">Oxidoreductase</keyword>
<dbReference type="PANTHER" id="PTHR45754">
    <property type="entry name" value="METHYLENETETRAHYDROFOLATE REDUCTASE"/>
    <property type="match status" value="1"/>
</dbReference>
<feature type="non-terminal residue" evidence="7">
    <location>
        <position position="174"/>
    </location>
</feature>
<dbReference type="GO" id="GO:0071949">
    <property type="term" value="F:FAD binding"/>
    <property type="evidence" value="ECO:0007669"/>
    <property type="project" value="TreeGrafter"/>
</dbReference>
<evidence type="ECO:0000256" key="6">
    <source>
        <dbReference type="ARBA" id="ARBA00023002"/>
    </source>
</evidence>
<dbReference type="GO" id="GO:0035999">
    <property type="term" value="P:tetrahydrofolate interconversion"/>
    <property type="evidence" value="ECO:0007669"/>
    <property type="project" value="UniProtKB-UniPathway"/>
</dbReference>
<dbReference type="EMBL" id="BARW01036179">
    <property type="protein sequence ID" value="GAJ24838.1"/>
    <property type="molecule type" value="Genomic_DNA"/>
</dbReference>
<evidence type="ECO:0000256" key="1">
    <source>
        <dbReference type="ARBA" id="ARBA00001974"/>
    </source>
</evidence>
<comment type="pathway">
    <text evidence="2">One-carbon metabolism; tetrahydrofolate interconversion.</text>
</comment>
<dbReference type="UniPathway" id="UPA00193"/>
<evidence type="ECO:0000313" key="7">
    <source>
        <dbReference type="EMBL" id="GAJ24838.1"/>
    </source>
</evidence>
<dbReference type="Pfam" id="PF02219">
    <property type="entry name" value="MTHFR"/>
    <property type="match status" value="1"/>
</dbReference>
<comment type="cofactor">
    <cofactor evidence="1">
        <name>FAD</name>
        <dbReference type="ChEBI" id="CHEBI:57692"/>
    </cofactor>
</comment>
<evidence type="ECO:0000256" key="4">
    <source>
        <dbReference type="ARBA" id="ARBA00022630"/>
    </source>
</evidence>
<keyword evidence="4" id="KW-0285">Flavoprotein</keyword>
<protein>
    <submittedName>
        <fullName evidence="7">Uncharacterized protein</fullName>
    </submittedName>
</protein>
<reference evidence="7" key="1">
    <citation type="journal article" date="2014" name="Front. Microbiol.">
        <title>High frequency of phylogenetically diverse reductive dehalogenase-homologous genes in deep subseafloor sedimentary metagenomes.</title>
        <authorList>
            <person name="Kawai M."/>
            <person name="Futagami T."/>
            <person name="Toyoda A."/>
            <person name="Takaki Y."/>
            <person name="Nishi S."/>
            <person name="Hori S."/>
            <person name="Arai W."/>
            <person name="Tsubouchi T."/>
            <person name="Morono Y."/>
            <person name="Uchiyama I."/>
            <person name="Ito T."/>
            <person name="Fujiyama A."/>
            <person name="Inagaki F."/>
            <person name="Takami H."/>
        </authorList>
    </citation>
    <scope>NUCLEOTIDE SEQUENCE</scope>
    <source>
        <strain evidence="7">Expedition CK06-06</strain>
    </source>
</reference>
<accession>X1V4X2</accession>
<comment type="caution">
    <text evidence="7">The sequence shown here is derived from an EMBL/GenBank/DDBJ whole genome shotgun (WGS) entry which is preliminary data.</text>
</comment>
<dbReference type="CDD" id="cd00537">
    <property type="entry name" value="MTHFR"/>
    <property type="match status" value="1"/>
</dbReference>
<evidence type="ECO:0000256" key="2">
    <source>
        <dbReference type="ARBA" id="ARBA00004777"/>
    </source>
</evidence>
<dbReference type="GO" id="GO:0004489">
    <property type="term" value="F:methylenetetrahydrofolate reductase [NAD(P)H] activity"/>
    <property type="evidence" value="ECO:0007669"/>
    <property type="project" value="InterPro"/>
</dbReference>
<dbReference type="GO" id="GO:0009086">
    <property type="term" value="P:methionine biosynthetic process"/>
    <property type="evidence" value="ECO:0007669"/>
    <property type="project" value="TreeGrafter"/>
</dbReference>
<dbReference type="InterPro" id="IPR029041">
    <property type="entry name" value="FAD-linked_oxidoreductase-like"/>
</dbReference>
<proteinExistence type="inferred from homology"/>
<sequence>MKLINLWKTSQKPTLSFELFPARSPKAAERLEKAIDNLADLEPNFVSVTFGAGGSTRKGSYNLIKKLIYEKGLEVLGYFACFGLSPGEITSVLDSYQALGLENILIVRGDEPREMDDWEPHPDSFLYASDLMAYVKPRYDFCFGCAGYPEGHIDANSKEADLEFLKLKVDNGAE</sequence>
<comment type="similarity">
    <text evidence="3">Belongs to the methylenetetrahydrofolate reductase family.</text>
</comment>